<dbReference type="STRING" id="1392247.A0A3N4KSC1"/>
<dbReference type="Gene3D" id="3.10.450.50">
    <property type="match status" value="1"/>
</dbReference>
<keyword evidence="2" id="KW-1185">Reference proteome</keyword>
<dbReference type="InterPro" id="IPR032710">
    <property type="entry name" value="NTF2-like_dom_sf"/>
</dbReference>
<gene>
    <name evidence="1" type="ORF">P167DRAFT_560436</name>
</gene>
<dbReference type="EMBL" id="ML119160">
    <property type="protein sequence ID" value="RPB08655.1"/>
    <property type="molecule type" value="Genomic_DNA"/>
</dbReference>
<reference evidence="1 2" key="1">
    <citation type="journal article" date="2018" name="Nat. Ecol. Evol.">
        <title>Pezizomycetes genomes reveal the molecular basis of ectomycorrhizal truffle lifestyle.</title>
        <authorList>
            <person name="Murat C."/>
            <person name="Payen T."/>
            <person name="Noel B."/>
            <person name="Kuo A."/>
            <person name="Morin E."/>
            <person name="Chen J."/>
            <person name="Kohler A."/>
            <person name="Krizsan K."/>
            <person name="Balestrini R."/>
            <person name="Da Silva C."/>
            <person name="Montanini B."/>
            <person name="Hainaut M."/>
            <person name="Levati E."/>
            <person name="Barry K.W."/>
            <person name="Belfiori B."/>
            <person name="Cichocki N."/>
            <person name="Clum A."/>
            <person name="Dockter R.B."/>
            <person name="Fauchery L."/>
            <person name="Guy J."/>
            <person name="Iotti M."/>
            <person name="Le Tacon F."/>
            <person name="Lindquist E.A."/>
            <person name="Lipzen A."/>
            <person name="Malagnac F."/>
            <person name="Mello A."/>
            <person name="Molinier V."/>
            <person name="Miyauchi S."/>
            <person name="Poulain J."/>
            <person name="Riccioni C."/>
            <person name="Rubini A."/>
            <person name="Sitrit Y."/>
            <person name="Splivallo R."/>
            <person name="Traeger S."/>
            <person name="Wang M."/>
            <person name="Zifcakova L."/>
            <person name="Wipf D."/>
            <person name="Zambonelli A."/>
            <person name="Paolocci F."/>
            <person name="Nowrousian M."/>
            <person name="Ottonello S."/>
            <person name="Baldrian P."/>
            <person name="Spatafora J.W."/>
            <person name="Henrissat B."/>
            <person name="Nagy L.G."/>
            <person name="Aury J.M."/>
            <person name="Wincker P."/>
            <person name="Grigoriev I.V."/>
            <person name="Bonfante P."/>
            <person name="Martin F.M."/>
        </authorList>
    </citation>
    <scope>NUCLEOTIDE SEQUENCE [LARGE SCALE GENOMIC DNA]</scope>
    <source>
        <strain evidence="1 2">CCBAS932</strain>
    </source>
</reference>
<dbReference type="InParanoid" id="A0A3N4KSC1"/>
<dbReference type="Proteomes" id="UP000277580">
    <property type="component" value="Unassembled WGS sequence"/>
</dbReference>
<organism evidence="1 2">
    <name type="scientific">Morchella conica CCBAS932</name>
    <dbReference type="NCBI Taxonomy" id="1392247"/>
    <lineage>
        <taxon>Eukaryota</taxon>
        <taxon>Fungi</taxon>
        <taxon>Dikarya</taxon>
        <taxon>Ascomycota</taxon>
        <taxon>Pezizomycotina</taxon>
        <taxon>Pezizomycetes</taxon>
        <taxon>Pezizales</taxon>
        <taxon>Morchellaceae</taxon>
        <taxon>Morchella</taxon>
    </lineage>
</organism>
<dbReference type="SUPFAM" id="SSF54427">
    <property type="entry name" value="NTF2-like"/>
    <property type="match status" value="1"/>
</dbReference>
<name>A0A3N4KSC1_9PEZI</name>
<protein>
    <recommendedName>
        <fullName evidence="3">SnoaL-like domain-containing protein</fullName>
    </recommendedName>
</protein>
<evidence type="ECO:0000313" key="2">
    <source>
        <dbReference type="Proteomes" id="UP000277580"/>
    </source>
</evidence>
<dbReference type="AlphaFoldDB" id="A0A3N4KSC1"/>
<sequence>MASYDSLKTAATSLCTAFATEQPPSTLLTHFSTTPPPIAHEHGLPCLAPFVGREFRGANEVAKYFGILADQLSFRNMEFDDYVVDTREQKVSVRGRSRFVWTATGEAWNEVFTYTLGFVEEDGEIKVSKYEVWADTGAAYLARKGKLKECETQND</sequence>
<evidence type="ECO:0008006" key="3">
    <source>
        <dbReference type="Google" id="ProtNLM"/>
    </source>
</evidence>
<accession>A0A3N4KSC1</accession>
<evidence type="ECO:0000313" key="1">
    <source>
        <dbReference type="EMBL" id="RPB08655.1"/>
    </source>
</evidence>
<dbReference type="OrthoDB" id="3352776at2759"/>
<proteinExistence type="predicted"/>